<accession>A0ACC8XD88</accession>
<dbReference type="Proteomes" id="UP000188605">
    <property type="component" value="Unassembled WGS sequence"/>
</dbReference>
<dbReference type="EMBL" id="LJDB01000047">
    <property type="protein sequence ID" value="ONI40632.1"/>
    <property type="molecule type" value="Genomic_DNA"/>
</dbReference>
<protein>
    <submittedName>
        <fullName evidence="1">Uncharacterized protein</fullName>
    </submittedName>
</protein>
<name>A0ACC8XD88_9FIRM</name>
<evidence type="ECO:0000313" key="2">
    <source>
        <dbReference type="Proteomes" id="UP000188605"/>
    </source>
</evidence>
<organism evidence="1 2">
    <name type="scientific">Candidatus Epulonipiscium fishelsonii</name>
    <dbReference type="NCBI Taxonomy" id="77094"/>
    <lineage>
        <taxon>Bacteria</taxon>
        <taxon>Bacillati</taxon>
        <taxon>Bacillota</taxon>
        <taxon>Clostridia</taxon>
        <taxon>Lachnospirales</taxon>
        <taxon>Lachnospiraceae</taxon>
        <taxon>Candidatus Epulonipiscium</taxon>
    </lineage>
</organism>
<sequence length="218" mass="25268">MQYVDLSLPIVPHWRYPIQISDAKSFEKGDLFNIKQFDLKSHWYTHIDAPLHYVDGGKHLDEFPLDILIGKALILDVSHVKANDAITEQILREALGDEKDTNFIIVKTCWEQNTDWNTTDYWDNAPYITEDGAKFIASLNPKVVGFDFPQDYDIRKLRHVDESECFLTTHEYILKNNILMIEYLTNLWNISDKYVEIIALPITLPKSDGGQIRVVAKI</sequence>
<proteinExistence type="predicted"/>
<comment type="caution">
    <text evidence="1">The sequence shown here is derived from an EMBL/GenBank/DDBJ whole genome shotgun (WGS) entry which is preliminary data.</text>
</comment>
<keyword evidence="2" id="KW-1185">Reference proteome</keyword>
<gene>
    <name evidence="1" type="ORF">AN396_05480</name>
</gene>
<evidence type="ECO:0000313" key="1">
    <source>
        <dbReference type="EMBL" id="ONI40632.1"/>
    </source>
</evidence>
<reference evidence="1" key="1">
    <citation type="submission" date="2016-08" db="EMBL/GenBank/DDBJ databases">
        <authorList>
            <person name="Ngugi D.K."/>
            <person name="Miyake S."/>
            <person name="Stingl U."/>
        </authorList>
    </citation>
    <scope>NUCLEOTIDE SEQUENCE</scope>
    <source>
        <strain evidence="1">SCG-B11WGA-EpuloA1</strain>
    </source>
</reference>